<accession>A0A8S1MUP7</accession>
<dbReference type="AlphaFoldDB" id="A0A8S1MUP7"/>
<keyword evidence="2" id="KW-1185">Reference proteome</keyword>
<sequence>MVLNLDHYHLNSQELKIGKIIMKLTVLLIYKLQNQAL</sequence>
<organism evidence="1 2">
    <name type="scientific">Paramecium sonneborni</name>
    <dbReference type="NCBI Taxonomy" id="65129"/>
    <lineage>
        <taxon>Eukaryota</taxon>
        <taxon>Sar</taxon>
        <taxon>Alveolata</taxon>
        <taxon>Ciliophora</taxon>
        <taxon>Intramacronucleata</taxon>
        <taxon>Oligohymenophorea</taxon>
        <taxon>Peniculida</taxon>
        <taxon>Parameciidae</taxon>
        <taxon>Paramecium</taxon>
    </lineage>
</organism>
<reference evidence="1" key="1">
    <citation type="submission" date="2021-01" db="EMBL/GenBank/DDBJ databases">
        <authorList>
            <consortium name="Genoscope - CEA"/>
            <person name="William W."/>
        </authorList>
    </citation>
    <scope>NUCLEOTIDE SEQUENCE</scope>
</reference>
<evidence type="ECO:0000313" key="1">
    <source>
        <dbReference type="EMBL" id="CAD8083379.1"/>
    </source>
</evidence>
<name>A0A8S1MUP7_9CILI</name>
<dbReference type="EMBL" id="CAJJDN010000045">
    <property type="protein sequence ID" value="CAD8083379.1"/>
    <property type="molecule type" value="Genomic_DNA"/>
</dbReference>
<proteinExistence type="predicted"/>
<dbReference type="Proteomes" id="UP000692954">
    <property type="component" value="Unassembled WGS sequence"/>
</dbReference>
<comment type="caution">
    <text evidence="1">The sequence shown here is derived from an EMBL/GenBank/DDBJ whole genome shotgun (WGS) entry which is preliminary data.</text>
</comment>
<gene>
    <name evidence="1" type="ORF">PSON_ATCC_30995.1.T0450054</name>
</gene>
<evidence type="ECO:0000313" key="2">
    <source>
        <dbReference type="Proteomes" id="UP000692954"/>
    </source>
</evidence>
<protein>
    <submittedName>
        <fullName evidence="1">Uncharacterized protein</fullName>
    </submittedName>
</protein>